<dbReference type="GO" id="GO:0009288">
    <property type="term" value="C:bacterial-type flagellum"/>
    <property type="evidence" value="ECO:0007669"/>
    <property type="project" value="TreeGrafter"/>
</dbReference>
<comment type="similarity">
    <text evidence="1">Belongs to the flagella basal body rod proteins family.</text>
</comment>
<protein>
    <submittedName>
        <fullName evidence="5">Flagellar basal-body rod protein FlgG</fullName>
    </submittedName>
</protein>
<dbReference type="Pfam" id="PF06429">
    <property type="entry name" value="Flg_bbr_C"/>
    <property type="match status" value="1"/>
</dbReference>
<dbReference type="SUPFAM" id="SSF117143">
    <property type="entry name" value="Flagellar hook protein flgE"/>
    <property type="match status" value="1"/>
</dbReference>
<dbReference type="PANTHER" id="PTHR30435:SF19">
    <property type="entry name" value="FLAGELLAR BASAL-BODY ROD PROTEIN FLGG"/>
    <property type="match status" value="1"/>
</dbReference>
<dbReference type="AlphaFoldDB" id="A0A1X7KY06"/>
<dbReference type="InterPro" id="IPR037925">
    <property type="entry name" value="FlgE/F/G-like"/>
</dbReference>
<dbReference type="InterPro" id="IPR053967">
    <property type="entry name" value="LlgE_F_G-like_D1"/>
</dbReference>
<dbReference type="OrthoDB" id="9800375at2"/>
<evidence type="ECO:0000259" key="4">
    <source>
        <dbReference type="Pfam" id="PF22692"/>
    </source>
</evidence>
<evidence type="ECO:0000259" key="3">
    <source>
        <dbReference type="Pfam" id="PF06429"/>
    </source>
</evidence>
<name>A0A1X7KY06_9BACL</name>
<dbReference type="STRING" id="1852522.SAMN06295960_2777"/>
<evidence type="ECO:0000259" key="2">
    <source>
        <dbReference type="Pfam" id="PF00460"/>
    </source>
</evidence>
<sequence>MLRGLYTAASGMMTQQRRHDTVTNNIANMNTPGYKSVNSVQRSFPEMMIKLMGNDEASGSTIGKLHTGVFGEEARLMFTQGDLMQSNLMSDFALVSDIQVPGIPFDASGKYVDEQGNITYKPEAFFTVQAGEETRYTRDGHFQLNANGELTTADGALVLGTNNQAIVIPNQLSMSDIYADGAGQLYNVNTGAPIGQALLISRVDNPNDLLKTGNGQYRLSENAAQPAAAGAQDALVRQGYLERSNVDPTQSMVEMNMAFRAYEANQRVIQYYDKTLEKTVNEIGRV</sequence>
<keyword evidence="6" id="KW-1185">Reference proteome</keyword>
<dbReference type="Pfam" id="PF00460">
    <property type="entry name" value="Flg_bb_rod"/>
    <property type="match status" value="1"/>
</dbReference>
<evidence type="ECO:0000256" key="1">
    <source>
        <dbReference type="ARBA" id="ARBA00009677"/>
    </source>
</evidence>
<dbReference type="InterPro" id="IPR010930">
    <property type="entry name" value="Flg_bb/hook_C_dom"/>
</dbReference>
<evidence type="ECO:0000313" key="5">
    <source>
        <dbReference type="EMBL" id="SMG45789.1"/>
    </source>
</evidence>
<dbReference type="RefSeq" id="WP_085494938.1">
    <property type="nucleotide sequence ID" value="NZ_FXAZ01000003.1"/>
</dbReference>
<keyword evidence="5" id="KW-0966">Cell projection</keyword>
<feature type="domain" description="Flagellar basal body rod protein N-terminal" evidence="2">
    <location>
        <begin position="5"/>
        <end position="35"/>
    </location>
</feature>
<dbReference type="Proteomes" id="UP000193834">
    <property type="component" value="Unassembled WGS sequence"/>
</dbReference>
<reference evidence="5 6" key="1">
    <citation type="submission" date="2017-04" db="EMBL/GenBank/DDBJ databases">
        <authorList>
            <person name="Afonso C.L."/>
            <person name="Miller P.J."/>
            <person name="Scott M.A."/>
            <person name="Spackman E."/>
            <person name="Goraichik I."/>
            <person name="Dimitrov K.M."/>
            <person name="Suarez D.L."/>
            <person name="Swayne D.E."/>
        </authorList>
    </citation>
    <scope>NUCLEOTIDE SEQUENCE [LARGE SCALE GENOMIC DNA]</scope>
    <source>
        <strain evidence="5 6">11</strain>
    </source>
</reference>
<feature type="domain" description="Flagellar basal-body/hook protein C-terminal" evidence="3">
    <location>
        <begin position="237"/>
        <end position="281"/>
    </location>
</feature>
<gene>
    <name evidence="5" type="ORF">SAMN06295960_2777</name>
</gene>
<evidence type="ECO:0000313" key="6">
    <source>
        <dbReference type="Proteomes" id="UP000193834"/>
    </source>
</evidence>
<keyword evidence="5" id="KW-0969">Cilium</keyword>
<keyword evidence="5" id="KW-0282">Flagellum</keyword>
<accession>A0A1X7KY06</accession>
<dbReference type="Pfam" id="PF22692">
    <property type="entry name" value="LlgE_F_G_D1"/>
    <property type="match status" value="1"/>
</dbReference>
<dbReference type="PANTHER" id="PTHR30435">
    <property type="entry name" value="FLAGELLAR PROTEIN"/>
    <property type="match status" value="1"/>
</dbReference>
<proteinExistence type="inferred from homology"/>
<dbReference type="EMBL" id="FXAZ01000003">
    <property type="protein sequence ID" value="SMG45789.1"/>
    <property type="molecule type" value="Genomic_DNA"/>
</dbReference>
<feature type="domain" description="Flagellar hook protein FlgE/F/G-like D1" evidence="4">
    <location>
        <begin position="124"/>
        <end position="181"/>
    </location>
</feature>
<dbReference type="InterPro" id="IPR001444">
    <property type="entry name" value="Flag_bb_rod_N"/>
</dbReference>
<dbReference type="InterPro" id="IPR019776">
    <property type="entry name" value="Flagellar_basal_body_rod_CS"/>
</dbReference>
<dbReference type="PROSITE" id="PS00588">
    <property type="entry name" value="FLAGELLA_BB_ROD"/>
    <property type="match status" value="1"/>
</dbReference>
<organism evidence="5 6">
    <name type="scientific">Paenibacillus aquistagni</name>
    <dbReference type="NCBI Taxonomy" id="1852522"/>
    <lineage>
        <taxon>Bacteria</taxon>
        <taxon>Bacillati</taxon>
        <taxon>Bacillota</taxon>
        <taxon>Bacilli</taxon>
        <taxon>Bacillales</taxon>
        <taxon>Paenibacillaceae</taxon>
        <taxon>Paenibacillus</taxon>
    </lineage>
</organism>
<dbReference type="GO" id="GO:0071978">
    <property type="term" value="P:bacterial-type flagellum-dependent swarming motility"/>
    <property type="evidence" value="ECO:0007669"/>
    <property type="project" value="TreeGrafter"/>
</dbReference>